<keyword evidence="1" id="KW-0732">Signal</keyword>
<dbReference type="Proteomes" id="UP000019423">
    <property type="component" value="Chromosome"/>
</dbReference>
<sequence length="158" mass="17204">MKFTPDITIAWKLGFSSVLFAACTTQPDSTPATAVPAASLAGIHPVSSATRDTFSVLTPHTVKVYLNSPALYQQAIQNGVENYLKFICKPRTEGLQILFSRVQDDTAYVTFEVTDPTAFTKPVDTAGLQYAFSLDIDPERAGIDSTFTLADLLYISSR</sequence>
<dbReference type="EMBL" id="CP007145">
    <property type="protein sequence ID" value="AHJ97920.1"/>
    <property type="molecule type" value="Genomic_DNA"/>
</dbReference>
<organism evidence="2 3">
    <name type="scientific">Hymenobacter swuensis DY53</name>
    <dbReference type="NCBI Taxonomy" id="1227739"/>
    <lineage>
        <taxon>Bacteria</taxon>
        <taxon>Pseudomonadati</taxon>
        <taxon>Bacteroidota</taxon>
        <taxon>Cytophagia</taxon>
        <taxon>Cytophagales</taxon>
        <taxon>Hymenobacteraceae</taxon>
        <taxon>Hymenobacter</taxon>
    </lineage>
</organism>
<keyword evidence="3" id="KW-1185">Reference proteome</keyword>
<name>W8F8A2_9BACT</name>
<dbReference type="RefSeq" id="WP_044002224.1">
    <property type="nucleotide sequence ID" value="NZ_CP007145.1"/>
</dbReference>
<dbReference type="KEGG" id="hsw:Hsw_2325"/>
<evidence type="ECO:0000256" key="1">
    <source>
        <dbReference type="SAM" id="SignalP"/>
    </source>
</evidence>
<evidence type="ECO:0000313" key="2">
    <source>
        <dbReference type="EMBL" id="AHJ97920.1"/>
    </source>
</evidence>
<protein>
    <submittedName>
        <fullName evidence="2">Uncharacterized protein</fullName>
    </submittedName>
</protein>
<dbReference type="AlphaFoldDB" id="W8F8A2"/>
<dbReference type="STRING" id="1227739.Hsw_2325"/>
<evidence type="ECO:0000313" key="3">
    <source>
        <dbReference type="Proteomes" id="UP000019423"/>
    </source>
</evidence>
<gene>
    <name evidence="2" type="ORF">Hsw_2325</name>
</gene>
<accession>W8F8A2</accession>
<dbReference type="HOGENOM" id="CLU_1667017_0_0_10"/>
<reference evidence="2 3" key="1">
    <citation type="submission" date="2014-01" db="EMBL/GenBank/DDBJ databases">
        <title>Complete genome sequence of ionizing-radiation resistance bacterium Hymenobacter swuensis DY53.</title>
        <authorList>
            <person name="Jung J.-H."/>
            <person name="Jeong S.-W."/>
            <person name="Joe M.-H."/>
            <person name="Cho y.-j."/>
            <person name="Kim M.-K."/>
            <person name="Lim S.-Y."/>
        </authorList>
    </citation>
    <scope>NUCLEOTIDE SEQUENCE [LARGE SCALE GENOMIC DNA]</scope>
    <source>
        <strain evidence="2 3">DY53</strain>
    </source>
</reference>
<dbReference type="PROSITE" id="PS51257">
    <property type="entry name" value="PROKAR_LIPOPROTEIN"/>
    <property type="match status" value="1"/>
</dbReference>
<feature type="chain" id="PRO_5004908317" evidence="1">
    <location>
        <begin position="22"/>
        <end position="158"/>
    </location>
</feature>
<feature type="signal peptide" evidence="1">
    <location>
        <begin position="1"/>
        <end position="21"/>
    </location>
</feature>
<proteinExistence type="predicted"/>